<keyword evidence="10" id="KW-1185">Reference proteome</keyword>
<proteinExistence type="inferred from homology"/>
<feature type="transmembrane region" description="Helical" evidence="8">
    <location>
        <begin position="283"/>
        <end position="301"/>
    </location>
</feature>
<feature type="transmembrane region" description="Helical" evidence="8">
    <location>
        <begin position="12"/>
        <end position="31"/>
    </location>
</feature>
<evidence type="ECO:0000256" key="6">
    <source>
        <dbReference type="ARBA" id="ARBA00022989"/>
    </source>
</evidence>
<dbReference type="InterPro" id="IPR048279">
    <property type="entry name" value="MdtK-like"/>
</dbReference>
<evidence type="ECO:0000256" key="2">
    <source>
        <dbReference type="ARBA" id="ARBA00010199"/>
    </source>
</evidence>
<feature type="transmembrane region" description="Helical" evidence="8">
    <location>
        <begin position="194"/>
        <end position="216"/>
    </location>
</feature>
<dbReference type="EMBL" id="JAHQCS010000009">
    <property type="protein sequence ID" value="MBU9710228.1"/>
    <property type="molecule type" value="Genomic_DNA"/>
</dbReference>
<feature type="transmembrane region" description="Helical" evidence="8">
    <location>
        <begin position="166"/>
        <end position="188"/>
    </location>
</feature>
<comment type="subcellular location">
    <subcellularLocation>
        <location evidence="1">Cell membrane</location>
        <topology evidence="1">Multi-pass membrane protein</topology>
    </subcellularLocation>
</comment>
<dbReference type="CDD" id="cd13134">
    <property type="entry name" value="MATE_like_8"/>
    <property type="match status" value="1"/>
</dbReference>
<accession>A0ABS6JD04</accession>
<evidence type="ECO:0000256" key="7">
    <source>
        <dbReference type="ARBA" id="ARBA00023136"/>
    </source>
</evidence>
<feature type="transmembrane region" description="Helical" evidence="8">
    <location>
        <begin position="389"/>
        <end position="407"/>
    </location>
</feature>
<evidence type="ECO:0000256" key="8">
    <source>
        <dbReference type="SAM" id="Phobius"/>
    </source>
</evidence>
<dbReference type="PIRSF" id="PIRSF006603">
    <property type="entry name" value="DinF"/>
    <property type="match status" value="1"/>
</dbReference>
<sequence length="459" mass="50793">MSKQTKTTLKRLSLFSITWPILIEVFLQTLMKFSDVFMLSFVSDEAVAAIGVVNQIMIFMFVLFNFTAMGCGVVVAQYVGARKPKDVSKTISNAMVINLLFGIFISVVVVVFRNPLLNIFNLAPELREYADIYMIIVGGTLFTQAMILTVFSVLQAQGFTKDVMYVALGMNVLNIFGNYVFIFGTLGFPQLGVTGVAIATAACRALAMLTLFYMLYRRTEVKIKWKQYFTLEGIYVKKIMKIGVPGAGEHLSHNTSQLTITAFITILGTAALATRVYAHNYAMLMTMFSMAMAKGMQIYIGQMVGAGLLEEAYKRMYRGLKIAMVIALVAGSILAVFGEFFIGIFTNDPDIIAVGAVLLIIGVLLEPGRTTNLVVISSLRAAGDAKFPVIIGIISMWGVSVTLAYILGIHMGFGLIGIWIAIALDEWIRAIIMLFRWKSRKWQKMRLVEDEKGTERTTA</sequence>
<dbReference type="RefSeq" id="WP_217064121.1">
    <property type="nucleotide sequence ID" value="NZ_JAHQCS010000009.1"/>
</dbReference>
<feature type="transmembrane region" description="Helical" evidence="8">
    <location>
        <begin position="322"/>
        <end position="345"/>
    </location>
</feature>
<keyword evidence="5 8" id="KW-0812">Transmembrane</keyword>
<keyword evidence="7 8" id="KW-0472">Membrane</keyword>
<evidence type="ECO:0000256" key="3">
    <source>
        <dbReference type="ARBA" id="ARBA00022448"/>
    </source>
</evidence>
<evidence type="ECO:0000313" key="9">
    <source>
        <dbReference type="EMBL" id="MBU9710228.1"/>
    </source>
</evidence>
<feature type="transmembrane region" description="Helical" evidence="8">
    <location>
        <begin position="132"/>
        <end position="154"/>
    </location>
</feature>
<dbReference type="NCBIfam" id="TIGR00797">
    <property type="entry name" value="matE"/>
    <property type="match status" value="1"/>
</dbReference>
<evidence type="ECO:0000256" key="1">
    <source>
        <dbReference type="ARBA" id="ARBA00004651"/>
    </source>
</evidence>
<keyword evidence="6 8" id="KW-1133">Transmembrane helix</keyword>
<evidence type="ECO:0000256" key="5">
    <source>
        <dbReference type="ARBA" id="ARBA00022692"/>
    </source>
</evidence>
<organism evidence="9 10">
    <name type="scientific">Evansella tamaricis</name>
    <dbReference type="NCBI Taxonomy" id="2069301"/>
    <lineage>
        <taxon>Bacteria</taxon>
        <taxon>Bacillati</taxon>
        <taxon>Bacillota</taxon>
        <taxon>Bacilli</taxon>
        <taxon>Bacillales</taxon>
        <taxon>Bacillaceae</taxon>
        <taxon>Evansella</taxon>
    </lineage>
</organism>
<keyword evidence="4" id="KW-1003">Cell membrane</keyword>
<feature type="transmembrane region" description="Helical" evidence="8">
    <location>
        <begin position="258"/>
        <end position="277"/>
    </location>
</feature>
<feature type="transmembrane region" description="Helical" evidence="8">
    <location>
        <begin position="351"/>
        <end position="368"/>
    </location>
</feature>
<dbReference type="Proteomes" id="UP000784880">
    <property type="component" value="Unassembled WGS sequence"/>
</dbReference>
<feature type="transmembrane region" description="Helical" evidence="8">
    <location>
        <begin position="413"/>
        <end position="435"/>
    </location>
</feature>
<dbReference type="InterPro" id="IPR047135">
    <property type="entry name" value="YsiQ"/>
</dbReference>
<evidence type="ECO:0000256" key="4">
    <source>
        <dbReference type="ARBA" id="ARBA00022475"/>
    </source>
</evidence>
<evidence type="ECO:0000313" key="10">
    <source>
        <dbReference type="Proteomes" id="UP000784880"/>
    </source>
</evidence>
<comment type="caution">
    <text evidence="9">The sequence shown here is derived from an EMBL/GenBank/DDBJ whole genome shotgun (WGS) entry which is preliminary data.</text>
</comment>
<keyword evidence="3" id="KW-0813">Transport</keyword>
<dbReference type="InterPro" id="IPR002528">
    <property type="entry name" value="MATE_fam"/>
</dbReference>
<dbReference type="Pfam" id="PF01554">
    <property type="entry name" value="MatE"/>
    <property type="match status" value="2"/>
</dbReference>
<dbReference type="PANTHER" id="PTHR42925">
    <property type="entry name" value="MULTIDRUG AND TOXIN EFFLUX PROTEIN MATE FAMILY"/>
    <property type="match status" value="1"/>
</dbReference>
<comment type="similarity">
    <text evidence="2">Belongs to the multi antimicrobial extrusion (MATE) (TC 2.A.66.1) family.</text>
</comment>
<protein>
    <submittedName>
        <fullName evidence="9">MATE family efflux transporter</fullName>
    </submittedName>
</protein>
<dbReference type="PANTHER" id="PTHR42925:SF1">
    <property type="entry name" value="VIRULENCE FACTOR MVIN"/>
    <property type="match status" value="1"/>
</dbReference>
<name>A0ABS6JD04_9BACI</name>
<reference evidence="9 10" key="1">
    <citation type="submission" date="2021-06" db="EMBL/GenBank/DDBJ databases">
        <title>Bacillus sp. RD4P76, an endophyte from a halophyte.</title>
        <authorList>
            <person name="Sun J.-Q."/>
        </authorList>
    </citation>
    <scope>NUCLEOTIDE SEQUENCE [LARGE SCALE GENOMIC DNA]</scope>
    <source>
        <strain evidence="9 10">CGMCC 1.15917</strain>
    </source>
</reference>
<feature type="transmembrane region" description="Helical" evidence="8">
    <location>
        <begin position="56"/>
        <end position="79"/>
    </location>
</feature>
<feature type="transmembrane region" description="Helical" evidence="8">
    <location>
        <begin position="91"/>
        <end position="112"/>
    </location>
</feature>
<gene>
    <name evidence="9" type="ORF">KS419_00430</name>
</gene>